<dbReference type="Pfam" id="PF02896">
    <property type="entry name" value="PEP-utilizers_C"/>
    <property type="match status" value="1"/>
</dbReference>
<protein>
    <submittedName>
        <fullName evidence="2">PEP-binding protein</fullName>
    </submittedName>
</protein>
<feature type="non-terminal residue" evidence="2">
    <location>
        <position position="1"/>
    </location>
</feature>
<dbReference type="EMBL" id="JBJGEB010000068">
    <property type="protein sequence ID" value="MFK7643211.1"/>
    <property type="molecule type" value="Genomic_DNA"/>
</dbReference>
<proteinExistence type="predicted"/>
<dbReference type="InterPro" id="IPR015813">
    <property type="entry name" value="Pyrv/PenolPyrv_kinase-like_dom"/>
</dbReference>
<dbReference type="PANTHER" id="PTHR46244">
    <property type="entry name" value="PHOSPHOENOLPYRUVATE-PROTEIN PHOSPHOTRANSFERASE"/>
    <property type="match status" value="1"/>
</dbReference>
<dbReference type="InterPro" id="IPR000121">
    <property type="entry name" value="PEP_util_C"/>
</dbReference>
<dbReference type="InterPro" id="IPR050499">
    <property type="entry name" value="PEP-utilizing_PTS_enzyme"/>
</dbReference>
<evidence type="ECO:0000313" key="2">
    <source>
        <dbReference type="EMBL" id="MFK7643211.1"/>
    </source>
</evidence>
<feature type="non-terminal residue" evidence="2">
    <location>
        <position position="88"/>
    </location>
</feature>
<gene>
    <name evidence="2" type="ORF">ACI43T_12105</name>
</gene>
<feature type="domain" description="PEP-utilising enzyme C-terminal" evidence="1">
    <location>
        <begin position="2"/>
        <end position="65"/>
    </location>
</feature>
<sequence>PGHPAVLKMLQHVIRTANRMDKDVSVCGEMAGDTAFTRILLGMGLRRFSMNPNNILPVKNIILHSNIAQLENEIAKIVRCEDEEKAEK</sequence>
<dbReference type="PANTHER" id="PTHR46244:SF3">
    <property type="entry name" value="PHOSPHOENOLPYRUVATE-PROTEIN PHOSPHOTRANSFERASE"/>
    <property type="match status" value="1"/>
</dbReference>
<dbReference type="Proteomes" id="UP001621964">
    <property type="component" value="Unassembled WGS sequence"/>
</dbReference>
<keyword evidence="3" id="KW-1185">Reference proteome</keyword>
<dbReference type="SUPFAM" id="SSF51621">
    <property type="entry name" value="Phosphoenolpyruvate/pyruvate domain"/>
    <property type="match status" value="1"/>
</dbReference>
<dbReference type="RefSeq" id="WP_405387368.1">
    <property type="nucleotide sequence ID" value="NZ_JBJGEB010000068.1"/>
</dbReference>
<accession>A0ABW8Q8E0</accession>
<comment type="caution">
    <text evidence="2">The sequence shown here is derived from an EMBL/GenBank/DDBJ whole genome shotgun (WGS) entry which is preliminary data.</text>
</comment>
<reference evidence="2 3" key="1">
    <citation type="submission" date="2024-11" db="EMBL/GenBank/DDBJ databases">
        <authorList>
            <person name="Mikucki A.G."/>
            <person name="Kahler C.M."/>
        </authorList>
    </citation>
    <scope>NUCLEOTIDE SEQUENCE [LARGE SCALE GENOMIC DNA]</scope>
    <source>
        <strain evidence="2 3">EXNM717</strain>
    </source>
</reference>
<organism evidence="2 3">
    <name type="scientific">Neisseria oralis</name>
    <dbReference type="NCBI Taxonomy" id="1107316"/>
    <lineage>
        <taxon>Bacteria</taxon>
        <taxon>Pseudomonadati</taxon>
        <taxon>Pseudomonadota</taxon>
        <taxon>Betaproteobacteria</taxon>
        <taxon>Neisseriales</taxon>
        <taxon>Neisseriaceae</taxon>
        <taxon>Neisseria</taxon>
    </lineage>
</organism>
<name>A0ABW8Q8E0_9NEIS</name>
<dbReference type="Gene3D" id="3.20.20.60">
    <property type="entry name" value="Phosphoenolpyruvate-binding domains"/>
    <property type="match status" value="1"/>
</dbReference>
<evidence type="ECO:0000259" key="1">
    <source>
        <dbReference type="Pfam" id="PF02896"/>
    </source>
</evidence>
<evidence type="ECO:0000313" key="3">
    <source>
        <dbReference type="Proteomes" id="UP001621964"/>
    </source>
</evidence>
<dbReference type="InterPro" id="IPR040442">
    <property type="entry name" value="Pyrv_kinase-like_dom_sf"/>
</dbReference>